<comment type="caution">
    <text evidence="1">The sequence shown here is derived from an EMBL/GenBank/DDBJ whole genome shotgun (WGS) entry which is preliminary data.</text>
</comment>
<name>A0A645IW12_9ZZZZ</name>
<gene>
    <name evidence="1" type="ORF">SDC9_199016</name>
</gene>
<organism evidence="1">
    <name type="scientific">bioreactor metagenome</name>
    <dbReference type="NCBI Taxonomy" id="1076179"/>
    <lineage>
        <taxon>unclassified sequences</taxon>
        <taxon>metagenomes</taxon>
        <taxon>ecological metagenomes</taxon>
    </lineage>
</organism>
<accession>A0A645IW12</accession>
<evidence type="ECO:0000313" key="1">
    <source>
        <dbReference type="EMBL" id="MPN51373.1"/>
    </source>
</evidence>
<protein>
    <submittedName>
        <fullName evidence="1">Uncharacterized protein</fullName>
    </submittedName>
</protein>
<dbReference type="AlphaFoldDB" id="A0A645IW12"/>
<dbReference type="EMBL" id="VSSQ01116418">
    <property type="protein sequence ID" value="MPN51373.1"/>
    <property type="molecule type" value="Genomic_DNA"/>
</dbReference>
<proteinExistence type="predicted"/>
<sequence>MRRTQHLICSGSVFFYRKTGAIVHQRGKAIAQHFNTMLIGIAVIKVDRHRHIHFFCHPFCGFKKPVVPGIRAGIEVMREDNRRAGFFCGKADRADDVITTALRVDGRYRVTPFVCFAQHLICCCQHVVPPGGR</sequence>
<reference evidence="1" key="1">
    <citation type="submission" date="2019-08" db="EMBL/GenBank/DDBJ databases">
        <authorList>
            <person name="Kucharzyk K."/>
            <person name="Murdoch R.W."/>
            <person name="Higgins S."/>
            <person name="Loffler F."/>
        </authorList>
    </citation>
    <scope>NUCLEOTIDE SEQUENCE</scope>
</reference>